<evidence type="ECO:0000256" key="1">
    <source>
        <dbReference type="SAM" id="MobiDB-lite"/>
    </source>
</evidence>
<comment type="caution">
    <text evidence="3">The sequence shown here is derived from an EMBL/GenBank/DDBJ whole genome shotgun (WGS) entry which is preliminary data.</text>
</comment>
<feature type="region of interest" description="Disordered" evidence="1">
    <location>
        <begin position="1"/>
        <end position="25"/>
    </location>
</feature>
<evidence type="ECO:0000259" key="2">
    <source>
        <dbReference type="PROSITE" id="PS50004"/>
    </source>
</evidence>
<proteinExistence type="predicted"/>
<dbReference type="InterPro" id="IPR000008">
    <property type="entry name" value="C2_dom"/>
</dbReference>
<reference evidence="3 4" key="1">
    <citation type="submission" date="2019-03" db="EMBL/GenBank/DDBJ databases">
        <title>Single cell metagenomics reveals metabolic interactions within the superorganism composed of flagellate Streblomastix strix and complex community of Bacteroidetes bacteria on its surface.</title>
        <authorList>
            <person name="Treitli S.C."/>
            <person name="Kolisko M."/>
            <person name="Husnik F."/>
            <person name="Keeling P."/>
            <person name="Hampl V."/>
        </authorList>
    </citation>
    <scope>NUCLEOTIDE SEQUENCE [LARGE SCALE GENOMIC DNA]</scope>
    <source>
        <strain evidence="3">ST1C</strain>
    </source>
</reference>
<dbReference type="OrthoDB" id="6382204at2759"/>
<accession>A0A5J4W127</accession>
<dbReference type="AlphaFoldDB" id="A0A5J4W127"/>
<organism evidence="3 4">
    <name type="scientific">Streblomastix strix</name>
    <dbReference type="NCBI Taxonomy" id="222440"/>
    <lineage>
        <taxon>Eukaryota</taxon>
        <taxon>Metamonada</taxon>
        <taxon>Preaxostyla</taxon>
        <taxon>Oxymonadida</taxon>
        <taxon>Streblomastigidae</taxon>
        <taxon>Streblomastix</taxon>
    </lineage>
</organism>
<feature type="region of interest" description="Disordered" evidence="1">
    <location>
        <begin position="120"/>
        <end position="170"/>
    </location>
</feature>
<feature type="region of interest" description="Disordered" evidence="1">
    <location>
        <begin position="60"/>
        <end position="107"/>
    </location>
</feature>
<dbReference type="Pfam" id="PF00168">
    <property type="entry name" value="C2"/>
    <property type="match status" value="1"/>
</dbReference>
<feature type="region of interest" description="Disordered" evidence="1">
    <location>
        <begin position="187"/>
        <end position="231"/>
    </location>
</feature>
<feature type="compositionally biased region" description="Polar residues" evidence="1">
    <location>
        <begin position="210"/>
        <end position="224"/>
    </location>
</feature>
<dbReference type="EMBL" id="SNRW01004025">
    <property type="protein sequence ID" value="KAA6388340.1"/>
    <property type="molecule type" value="Genomic_DNA"/>
</dbReference>
<feature type="compositionally biased region" description="Polar residues" evidence="1">
    <location>
        <begin position="146"/>
        <end position="159"/>
    </location>
</feature>
<feature type="compositionally biased region" description="Polar residues" evidence="1">
    <location>
        <begin position="120"/>
        <end position="131"/>
    </location>
</feature>
<name>A0A5J4W127_9EUKA</name>
<feature type="domain" description="C2" evidence="2">
    <location>
        <begin position="250"/>
        <end position="366"/>
    </location>
</feature>
<dbReference type="SUPFAM" id="SSF49562">
    <property type="entry name" value="C2 domain (Calcium/lipid-binding domain, CaLB)"/>
    <property type="match status" value="1"/>
</dbReference>
<dbReference type="Proteomes" id="UP000324800">
    <property type="component" value="Unassembled WGS sequence"/>
</dbReference>
<protein>
    <recommendedName>
        <fullName evidence="2">C2 domain-containing protein</fullName>
    </recommendedName>
</protein>
<feature type="compositionally biased region" description="Polar residues" evidence="1">
    <location>
        <begin position="82"/>
        <end position="96"/>
    </location>
</feature>
<dbReference type="Gene3D" id="2.60.40.150">
    <property type="entry name" value="C2 domain"/>
    <property type="match status" value="1"/>
</dbReference>
<evidence type="ECO:0000313" key="4">
    <source>
        <dbReference type="Proteomes" id="UP000324800"/>
    </source>
</evidence>
<evidence type="ECO:0000313" key="3">
    <source>
        <dbReference type="EMBL" id="KAA6388340.1"/>
    </source>
</evidence>
<dbReference type="InterPro" id="IPR035892">
    <property type="entry name" value="C2_domain_sf"/>
</dbReference>
<sequence length="366" mass="40660">MSVISNHSGETFDQKDNQSYNCSIKSDYGQTQSYASYQPSQYKENGEYNSSVYSQSVKDGSVYSQSVKEGDKSYDGTVRSDYGQTQSYASYQPSQYKEQKEYNPSVYSQSVKDGSVYQQSVKEGSVYTQSAKEGDKSYDGTVRSDYGQTQSYASYQPSQYKEKQEYNPSVYSQSVKDGSVYQQSVKEGSVYSQSAKEGDKSYDGTVRSDYGQTQSCASYQPSQYKEQKEYNPSVYSQSVKDGSVYSQSIKNQSIHSSQLENTEFQKGIVRFTSIAVRDLLKNNSNGTTSSSSSSINPCVLIRLGGEERLTSVANSTINYDFHSEQVDLPFDPSLMQDNEKAVVEVWDCGNDGSSELIGAAKVDVCC</sequence>
<gene>
    <name evidence="3" type="ORF">EZS28_016132</name>
</gene>
<dbReference type="PROSITE" id="PS50004">
    <property type="entry name" value="C2"/>
    <property type="match status" value="1"/>
</dbReference>